<dbReference type="STRING" id="767519.SAMN05216559_1310"/>
<keyword evidence="1" id="KW-0812">Transmembrane</keyword>
<evidence type="ECO:0000256" key="1">
    <source>
        <dbReference type="SAM" id="Phobius"/>
    </source>
</evidence>
<dbReference type="OrthoDB" id="330661at2157"/>
<accession>A0A1I6KQG8</accession>
<gene>
    <name evidence="3" type="ORF">SAMN05216559_1310</name>
</gene>
<protein>
    <recommendedName>
        <fullName evidence="2">DUF7577 domain-containing protein</fullName>
    </recommendedName>
</protein>
<dbReference type="EMBL" id="FOZK01000001">
    <property type="protein sequence ID" value="SFR93495.1"/>
    <property type="molecule type" value="Genomic_DNA"/>
</dbReference>
<keyword evidence="4" id="KW-1185">Reference proteome</keyword>
<feature type="domain" description="DUF7577" evidence="2">
    <location>
        <begin position="69"/>
        <end position="89"/>
    </location>
</feature>
<keyword evidence="1" id="KW-0472">Membrane</keyword>
<evidence type="ECO:0000313" key="3">
    <source>
        <dbReference type="EMBL" id="SFR93495.1"/>
    </source>
</evidence>
<proteinExistence type="predicted"/>
<name>A0A1I6KQG8_9EURY</name>
<dbReference type="Proteomes" id="UP000199062">
    <property type="component" value="Unassembled WGS sequence"/>
</dbReference>
<reference evidence="3 4" key="1">
    <citation type="submission" date="2016-10" db="EMBL/GenBank/DDBJ databases">
        <authorList>
            <person name="de Groot N.N."/>
        </authorList>
    </citation>
    <scope>NUCLEOTIDE SEQUENCE [LARGE SCALE GENOMIC DNA]</scope>
    <source>
        <strain evidence="3 4">CGMCC 1.10457</strain>
    </source>
</reference>
<dbReference type="Pfam" id="PF24463">
    <property type="entry name" value="DUF7577"/>
    <property type="match status" value="1"/>
</dbReference>
<dbReference type="AlphaFoldDB" id="A0A1I6KQG8"/>
<dbReference type="RefSeq" id="WP_089814993.1">
    <property type="nucleotide sequence ID" value="NZ_FOZK01000001.1"/>
</dbReference>
<feature type="transmembrane region" description="Helical" evidence="1">
    <location>
        <begin position="12"/>
        <end position="32"/>
    </location>
</feature>
<keyword evidence="1" id="KW-1133">Transmembrane helix</keyword>
<dbReference type="InterPro" id="IPR055999">
    <property type="entry name" value="DUF7577"/>
</dbReference>
<organism evidence="3 4">
    <name type="scientific">Halomicrobium zhouii</name>
    <dbReference type="NCBI Taxonomy" id="767519"/>
    <lineage>
        <taxon>Archaea</taxon>
        <taxon>Methanobacteriati</taxon>
        <taxon>Methanobacteriota</taxon>
        <taxon>Stenosarchaea group</taxon>
        <taxon>Halobacteria</taxon>
        <taxon>Halobacteriales</taxon>
        <taxon>Haloarculaceae</taxon>
        <taxon>Halomicrobium</taxon>
    </lineage>
</organism>
<evidence type="ECO:0000313" key="4">
    <source>
        <dbReference type="Proteomes" id="UP000199062"/>
    </source>
</evidence>
<evidence type="ECO:0000259" key="2">
    <source>
        <dbReference type="Pfam" id="PF24463"/>
    </source>
</evidence>
<sequence length="92" mass="9870">MLPDVTLGANLLVYVALGLAVPLSFAAAYRVVDRLSLGNYVDQYQTVAPDANRALEAPPNDATVDGEICPHCGERNDPTFEFCRSCTARVAV</sequence>